<feature type="domain" description="Thioredoxin" evidence="2">
    <location>
        <begin position="23"/>
        <end position="173"/>
    </location>
</feature>
<evidence type="ECO:0000313" key="3">
    <source>
        <dbReference type="EMBL" id="CAI2719280.1"/>
    </source>
</evidence>
<evidence type="ECO:0000259" key="2">
    <source>
        <dbReference type="PROSITE" id="PS51352"/>
    </source>
</evidence>
<dbReference type="Pfam" id="PF00837">
    <property type="entry name" value="T4_deiodinase"/>
    <property type="match status" value="1"/>
</dbReference>
<dbReference type="SUPFAM" id="SSF52833">
    <property type="entry name" value="Thioredoxin-like"/>
    <property type="match status" value="1"/>
</dbReference>
<dbReference type="InterPro" id="IPR000643">
    <property type="entry name" value="Iodothyronine_deiodinase"/>
</dbReference>
<dbReference type="InterPro" id="IPR013766">
    <property type="entry name" value="Thioredoxin_domain"/>
</dbReference>
<dbReference type="EMBL" id="OX336137">
    <property type="protein sequence ID" value="CAI2719280.1"/>
    <property type="molecule type" value="Genomic_DNA"/>
</dbReference>
<organism evidence="3 4">
    <name type="scientific">Nitrospina watsonii</name>
    <dbReference type="NCBI Taxonomy" id="1323948"/>
    <lineage>
        <taxon>Bacteria</taxon>
        <taxon>Pseudomonadati</taxon>
        <taxon>Nitrospinota/Tectimicrobiota group</taxon>
        <taxon>Nitrospinota</taxon>
        <taxon>Nitrospinia</taxon>
        <taxon>Nitrospinales</taxon>
        <taxon>Nitrospinaceae</taxon>
        <taxon>Nitrospina</taxon>
    </lineage>
</organism>
<sequence length="243" mass="27905">METTYNYPRFSSEYYDFSEFPGPRPGETLPDIAVTDLEGKPVRLSDFRGQPLVLETGSVTCPIYVQEIRPMNRLARDYPHVKFLTLYVREAHPGEELHEHKDIEDKRRCAAMLAAQDGEKRQILVDDLDGNAHRQLGGFPNLVYVIDGEGTVIFRGNWNHPDKVEEILQSGDFTSVRHRDLYGPDFPTPYTMYRVLARGGRLAFWDLAKSIPRLLKNHKVVEQQGRRQEETHRPQPKTEATAG</sequence>
<gene>
    <name evidence="3" type="ORF">NSPWAT_2424</name>
</gene>
<name>A0ABM9HGX4_9BACT</name>
<reference evidence="3 4" key="1">
    <citation type="submission" date="2022-09" db="EMBL/GenBank/DDBJ databases">
        <authorList>
            <person name="Kop L."/>
        </authorList>
    </citation>
    <scope>NUCLEOTIDE SEQUENCE [LARGE SCALE GENOMIC DNA]</scope>
    <source>
        <strain evidence="3 4">347</strain>
    </source>
</reference>
<protein>
    <submittedName>
        <fullName evidence="3">Alkyl hydroperoxide reductase/ Thiol specific antioxidant/ Mal allergen</fullName>
    </submittedName>
</protein>
<feature type="compositionally biased region" description="Basic and acidic residues" evidence="1">
    <location>
        <begin position="219"/>
        <end position="233"/>
    </location>
</feature>
<dbReference type="CDD" id="cd02966">
    <property type="entry name" value="TlpA_like_family"/>
    <property type="match status" value="1"/>
</dbReference>
<dbReference type="RefSeq" id="WP_282012123.1">
    <property type="nucleotide sequence ID" value="NZ_OX336137.1"/>
</dbReference>
<keyword evidence="4" id="KW-1185">Reference proteome</keyword>
<dbReference type="Gene3D" id="3.40.30.10">
    <property type="entry name" value="Glutaredoxin"/>
    <property type="match status" value="1"/>
</dbReference>
<dbReference type="InterPro" id="IPR036249">
    <property type="entry name" value="Thioredoxin-like_sf"/>
</dbReference>
<evidence type="ECO:0000313" key="4">
    <source>
        <dbReference type="Proteomes" id="UP001157733"/>
    </source>
</evidence>
<proteinExistence type="predicted"/>
<dbReference type="Proteomes" id="UP001157733">
    <property type="component" value="Chromosome"/>
</dbReference>
<dbReference type="PANTHER" id="PTHR11781">
    <property type="entry name" value="IODOTHYRONINE DEIODINASE"/>
    <property type="match status" value="1"/>
</dbReference>
<dbReference type="PANTHER" id="PTHR11781:SF22">
    <property type="entry name" value="TYPE I IODOTHYRONINE DEIODINASE"/>
    <property type="match status" value="1"/>
</dbReference>
<dbReference type="PROSITE" id="PS51352">
    <property type="entry name" value="THIOREDOXIN_2"/>
    <property type="match status" value="1"/>
</dbReference>
<evidence type="ECO:0000256" key="1">
    <source>
        <dbReference type="SAM" id="MobiDB-lite"/>
    </source>
</evidence>
<feature type="region of interest" description="Disordered" evidence="1">
    <location>
        <begin position="219"/>
        <end position="243"/>
    </location>
</feature>
<accession>A0ABM9HGX4</accession>